<evidence type="ECO:0000313" key="1">
    <source>
        <dbReference type="Ensembl" id="ENSANIP00000025027.1"/>
    </source>
</evidence>
<proteinExistence type="predicted"/>
<sequence length="79" mass="8628">MSPAEEEKSLPLPERWPRASKFALSACAAAVAELGTTHPDFPRGKGKNRTLHSCVVNCLLKCMERSTPGSAQHYFVISN</sequence>
<reference evidence="1" key="2">
    <citation type="submission" date="2025-09" db="UniProtKB">
        <authorList>
            <consortium name="Ensembl"/>
        </authorList>
    </citation>
    <scope>IDENTIFICATION</scope>
</reference>
<evidence type="ECO:0000313" key="2">
    <source>
        <dbReference type="Proteomes" id="UP000694541"/>
    </source>
</evidence>
<organism evidence="1 2">
    <name type="scientific">Accipiter nisus</name>
    <name type="common">Eurasian sparrowhawk</name>
    <dbReference type="NCBI Taxonomy" id="211598"/>
    <lineage>
        <taxon>Eukaryota</taxon>
        <taxon>Metazoa</taxon>
        <taxon>Chordata</taxon>
        <taxon>Craniata</taxon>
        <taxon>Vertebrata</taxon>
        <taxon>Euteleostomi</taxon>
        <taxon>Archelosauria</taxon>
        <taxon>Archosauria</taxon>
        <taxon>Dinosauria</taxon>
        <taxon>Saurischia</taxon>
        <taxon>Theropoda</taxon>
        <taxon>Coelurosauria</taxon>
        <taxon>Aves</taxon>
        <taxon>Neognathae</taxon>
        <taxon>Neoaves</taxon>
        <taxon>Telluraves</taxon>
        <taxon>Accipitrimorphae</taxon>
        <taxon>Accipitriformes</taxon>
        <taxon>Accipitridae</taxon>
        <taxon>Accipitrinae</taxon>
        <taxon>Accipiter</taxon>
    </lineage>
</organism>
<name>A0A8B9NJU7_9AVES</name>
<reference evidence="1" key="1">
    <citation type="submission" date="2025-08" db="UniProtKB">
        <authorList>
            <consortium name="Ensembl"/>
        </authorList>
    </citation>
    <scope>IDENTIFICATION</scope>
</reference>
<accession>A0A8B9NJU7</accession>
<dbReference type="Ensembl" id="ENSANIT00000025859.1">
    <property type="protein sequence ID" value="ENSANIP00000025027.1"/>
    <property type="gene ID" value="ENSANIG00000016918.1"/>
</dbReference>
<keyword evidence="2" id="KW-1185">Reference proteome</keyword>
<protein>
    <submittedName>
        <fullName evidence="1">Uncharacterized protein</fullName>
    </submittedName>
</protein>
<dbReference type="AlphaFoldDB" id="A0A8B9NJU7"/>
<dbReference type="Proteomes" id="UP000694541">
    <property type="component" value="Unplaced"/>
</dbReference>